<comment type="caution">
    <text evidence="1">The sequence shown here is derived from an EMBL/GenBank/DDBJ whole genome shotgun (WGS) entry which is preliminary data.</text>
</comment>
<accession>A0ACB9ADJ9</accession>
<name>A0ACB9ADJ9_CICIN</name>
<protein>
    <submittedName>
        <fullName evidence="1">Uncharacterized protein</fullName>
    </submittedName>
</protein>
<dbReference type="EMBL" id="CM042015">
    <property type="protein sequence ID" value="KAI3708292.1"/>
    <property type="molecule type" value="Genomic_DNA"/>
</dbReference>
<evidence type="ECO:0000313" key="1">
    <source>
        <dbReference type="EMBL" id="KAI3708292.1"/>
    </source>
</evidence>
<proteinExistence type="predicted"/>
<reference evidence="1 2" key="2">
    <citation type="journal article" date="2022" name="Mol. Ecol. Resour.">
        <title>The genomes of chicory, endive, great burdock and yacon provide insights into Asteraceae paleo-polyploidization history and plant inulin production.</title>
        <authorList>
            <person name="Fan W."/>
            <person name="Wang S."/>
            <person name="Wang H."/>
            <person name="Wang A."/>
            <person name="Jiang F."/>
            <person name="Liu H."/>
            <person name="Zhao H."/>
            <person name="Xu D."/>
            <person name="Zhang Y."/>
        </authorList>
    </citation>
    <scope>NUCLEOTIDE SEQUENCE [LARGE SCALE GENOMIC DNA]</scope>
    <source>
        <strain evidence="2">cv. Punajuju</strain>
        <tissue evidence="1">Leaves</tissue>
    </source>
</reference>
<dbReference type="Proteomes" id="UP001055811">
    <property type="component" value="Linkage Group LG07"/>
</dbReference>
<reference evidence="2" key="1">
    <citation type="journal article" date="2022" name="Mol. Ecol. Resour.">
        <title>The genomes of chicory, endive, great burdock and yacon provide insights into Asteraceae palaeo-polyploidization history and plant inulin production.</title>
        <authorList>
            <person name="Fan W."/>
            <person name="Wang S."/>
            <person name="Wang H."/>
            <person name="Wang A."/>
            <person name="Jiang F."/>
            <person name="Liu H."/>
            <person name="Zhao H."/>
            <person name="Xu D."/>
            <person name="Zhang Y."/>
        </authorList>
    </citation>
    <scope>NUCLEOTIDE SEQUENCE [LARGE SCALE GENOMIC DNA]</scope>
    <source>
        <strain evidence="2">cv. Punajuju</strain>
    </source>
</reference>
<gene>
    <name evidence="1" type="ORF">L2E82_37459</name>
</gene>
<sequence length="74" mass="7743">MFDTDGSSSTSKGWLTSVANRRSPSSSPPSSSNVKKDDKNEGSDSTSSETLDAIMEAVRAGVMKGKGCHFPDMG</sequence>
<evidence type="ECO:0000313" key="2">
    <source>
        <dbReference type="Proteomes" id="UP001055811"/>
    </source>
</evidence>
<organism evidence="1 2">
    <name type="scientific">Cichorium intybus</name>
    <name type="common">Chicory</name>
    <dbReference type="NCBI Taxonomy" id="13427"/>
    <lineage>
        <taxon>Eukaryota</taxon>
        <taxon>Viridiplantae</taxon>
        <taxon>Streptophyta</taxon>
        <taxon>Embryophyta</taxon>
        <taxon>Tracheophyta</taxon>
        <taxon>Spermatophyta</taxon>
        <taxon>Magnoliopsida</taxon>
        <taxon>eudicotyledons</taxon>
        <taxon>Gunneridae</taxon>
        <taxon>Pentapetalae</taxon>
        <taxon>asterids</taxon>
        <taxon>campanulids</taxon>
        <taxon>Asterales</taxon>
        <taxon>Asteraceae</taxon>
        <taxon>Cichorioideae</taxon>
        <taxon>Cichorieae</taxon>
        <taxon>Cichoriinae</taxon>
        <taxon>Cichorium</taxon>
    </lineage>
</organism>
<keyword evidence="2" id="KW-1185">Reference proteome</keyword>